<proteinExistence type="predicted"/>
<feature type="transmembrane region" description="Helical" evidence="1">
    <location>
        <begin position="12"/>
        <end position="38"/>
    </location>
</feature>
<reference evidence="2" key="2">
    <citation type="submission" date="2018-05" db="EMBL/GenBank/DDBJ databases">
        <title>OgluRS3 (Oryza glumaepatula Reference Sequence Version 3).</title>
        <authorList>
            <person name="Zhang J."/>
            <person name="Kudrna D."/>
            <person name="Lee S."/>
            <person name="Talag J."/>
            <person name="Welchert J."/>
            <person name="Wing R.A."/>
        </authorList>
    </citation>
    <scope>NUCLEOTIDE SEQUENCE [LARGE SCALE GENOMIC DNA]</scope>
</reference>
<name>A0A0E0BH99_9ORYZ</name>
<dbReference type="EnsemblPlants" id="OGLUM11G08030.1">
    <property type="protein sequence ID" value="OGLUM11G08030.1"/>
    <property type="gene ID" value="OGLUM11G08030"/>
</dbReference>
<evidence type="ECO:0000313" key="3">
    <source>
        <dbReference type="Proteomes" id="UP000026961"/>
    </source>
</evidence>
<dbReference type="HOGENOM" id="CLU_2926371_0_0_1"/>
<dbReference type="Proteomes" id="UP000026961">
    <property type="component" value="Chromosome 11"/>
</dbReference>
<protein>
    <submittedName>
        <fullName evidence="2">Uncharacterized protein</fullName>
    </submittedName>
</protein>
<dbReference type="AlphaFoldDB" id="A0A0E0BH99"/>
<dbReference type="Gramene" id="OGLUM11G08030.1">
    <property type="protein sequence ID" value="OGLUM11G08030.1"/>
    <property type="gene ID" value="OGLUM11G08030"/>
</dbReference>
<organism evidence="2">
    <name type="scientific">Oryza glumipatula</name>
    <dbReference type="NCBI Taxonomy" id="40148"/>
    <lineage>
        <taxon>Eukaryota</taxon>
        <taxon>Viridiplantae</taxon>
        <taxon>Streptophyta</taxon>
        <taxon>Embryophyta</taxon>
        <taxon>Tracheophyta</taxon>
        <taxon>Spermatophyta</taxon>
        <taxon>Magnoliopsida</taxon>
        <taxon>Liliopsida</taxon>
        <taxon>Poales</taxon>
        <taxon>Poaceae</taxon>
        <taxon>BOP clade</taxon>
        <taxon>Oryzoideae</taxon>
        <taxon>Oryzeae</taxon>
        <taxon>Oryzinae</taxon>
        <taxon>Oryza</taxon>
    </lineage>
</organism>
<sequence>MPLVLWEPTVLQILLLLLVVLHELVLQALAFLLQVLMLPVHGGRNHLLVARNVHLEELLMS</sequence>
<keyword evidence="1" id="KW-0812">Transmembrane</keyword>
<keyword evidence="1" id="KW-0472">Membrane</keyword>
<keyword evidence="3" id="KW-1185">Reference proteome</keyword>
<evidence type="ECO:0000313" key="2">
    <source>
        <dbReference type="EnsemblPlants" id="OGLUM11G08030.1"/>
    </source>
</evidence>
<evidence type="ECO:0000256" key="1">
    <source>
        <dbReference type="SAM" id="Phobius"/>
    </source>
</evidence>
<accession>A0A0E0BH99</accession>
<keyword evidence="1" id="KW-1133">Transmembrane helix</keyword>
<reference evidence="2" key="1">
    <citation type="submission" date="2015-04" db="UniProtKB">
        <authorList>
            <consortium name="EnsemblPlants"/>
        </authorList>
    </citation>
    <scope>IDENTIFICATION</scope>
</reference>